<evidence type="ECO:0000256" key="2">
    <source>
        <dbReference type="ARBA" id="ARBA00010077"/>
    </source>
</evidence>
<dbReference type="GO" id="GO:0019991">
    <property type="term" value="P:septate junction assembly"/>
    <property type="evidence" value="ECO:0007669"/>
    <property type="project" value="TreeGrafter"/>
</dbReference>
<sequence length="779" mass="87817">MDIVNEVLQKAARDAEKFKPITVEKHLEVEFDVGNLLAFDTNELELKKLRSSANDYLRELTRDNTQLLLNKVWELPTKRVDEAIVAELPKPTYLIPRSLPVPKPKEPTKWEKFAKEKGIVKTKKSKLLWDEELKKWIPRYGYKRSAAEEQKDWLIELPGNADPMEDQFAKKKKIKDEKVAKNELQRMRNIAKARKIKIPRVGMLSTDKTTPKDLHKAATVAKVSTASVGKFQQSLPKEKPARDVKNLMPVAPAVKRKKPNLTPQQEKKSNIDIIDKILNKKPKIDLEAAVNREIHYQNSERSEEKKSQKPKAGRGGKKRSGGGGGGKKGKGGGKPGKAIGKQAGKVKAHGGADCSILMMGHTNEQNMAPCNLQHYLGTQEHLVLYQAKLGLPLFSNPRRQQGGFSVNSDLDRYMLEVPKNVIWIIFQHVFQHSLLDDLAQYSQTLTPFVFEVGARSDQEVFPISNYLMHHIIKEFRVSDRTVKLAAGTPAARQNTVNDHAFEPRYLLTLQTTTSTTIPNSATMHYSQSKNPSMGTPSVYSHMTHGTTRSSAGLKSARSIKSLKVKWYEKPILQDAIILDIQRGSLLIAFYSLLLSIFTVITALFDIYCLAMAEPGSTHYGYYVISYQFVYVGNKHVRNCLITFALFSLIMGLAVLVTSCILISALRKEHEHKMIPWLYAFAVFTIFRLFAFLFASIVNDLIFGYNILMTLLWSLFSIINVYGWVLNYSLFLELRQLSKIEDYAHLRMGTMASLNASTTNSLAGSRPTTPHGTVSTSPIQ</sequence>
<keyword evidence="6" id="KW-1133">Transmembrane helix</keyword>
<dbReference type="EMBL" id="JAHWGI010000033">
    <property type="protein sequence ID" value="KAK3908241.1"/>
    <property type="molecule type" value="Genomic_DNA"/>
</dbReference>
<keyword evidence="6" id="KW-0472">Membrane</keyword>
<evidence type="ECO:0000256" key="3">
    <source>
        <dbReference type="ARBA" id="ARBA00022517"/>
    </source>
</evidence>
<gene>
    <name evidence="7" type="ORF">KUF71_018754</name>
</gene>
<feature type="compositionally biased region" description="Basic and acidic residues" evidence="5">
    <location>
        <begin position="295"/>
        <end position="307"/>
    </location>
</feature>
<dbReference type="PANTHER" id="PTHR36694:SF4">
    <property type="entry name" value="LD42595P"/>
    <property type="match status" value="1"/>
</dbReference>
<dbReference type="GO" id="GO:0042254">
    <property type="term" value="P:ribosome biogenesis"/>
    <property type="evidence" value="ECO:0007669"/>
    <property type="project" value="UniProtKB-KW"/>
</dbReference>
<evidence type="ECO:0000256" key="6">
    <source>
        <dbReference type="SAM" id="Phobius"/>
    </source>
</evidence>
<dbReference type="GO" id="GO:0005634">
    <property type="term" value="C:nucleus"/>
    <property type="evidence" value="ECO:0007669"/>
    <property type="project" value="UniProtKB-SubCell"/>
</dbReference>
<feature type="region of interest" description="Disordered" evidence="5">
    <location>
        <begin position="295"/>
        <end position="345"/>
    </location>
</feature>
<dbReference type="InterPro" id="IPR007023">
    <property type="entry name" value="Ribosom_reg"/>
</dbReference>
<evidence type="ECO:0000313" key="8">
    <source>
        <dbReference type="Proteomes" id="UP001219518"/>
    </source>
</evidence>
<proteinExistence type="inferred from homology"/>
<feature type="transmembrane region" description="Helical" evidence="6">
    <location>
        <begin position="640"/>
        <end position="664"/>
    </location>
</feature>
<accession>A0AAE1L668</accession>
<feature type="transmembrane region" description="Helical" evidence="6">
    <location>
        <begin position="587"/>
        <end position="612"/>
    </location>
</feature>
<organism evidence="7 8">
    <name type="scientific">Frankliniella fusca</name>
    <dbReference type="NCBI Taxonomy" id="407009"/>
    <lineage>
        <taxon>Eukaryota</taxon>
        <taxon>Metazoa</taxon>
        <taxon>Ecdysozoa</taxon>
        <taxon>Arthropoda</taxon>
        <taxon>Hexapoda</taxon>
        <taxon>Insecta</taxon>
        <taxon>Pterygota</taxon>
        <taxon>Neoptera</taxon>
        <taxon>Paraneoptera</taxon>
        <taxon>Thysanoptera</taxon>
        <taxon>Terebrantia</taxon>
        <taxon>Thripoidea</taxon>
        <taxon>Thripidae</taxon>
        <taxon>Frankliniella</taxon>
    </lineage>
</organism>
<name>A0AAE1L668_9NEOP</name>
<feature type="compositionally biased region" description="Basic residues" evidence="5">
    <location>
        <begin position="308"/>
        <end position="320"/>
    </location>
</feature>
<keyword evidence="8" id="KW-1185">Reference proteome</keyword>
<dbReference type="GO" id="GO:0035159">
    <property type="term" value="P:regulation of tube length, open tracheal system"/>
    <property type="evidence" value="ECO:0007669"/>
    <property type="project" value="TreeGrafter"/>
</dbReference>
<feature type="transmembrane region" description="Helical" evidence="6">
    <location>
        <begin position="676"/>
        <end position="696"/>
    </location>
</feature>
<keyword evidence="4" id="KW-0539">Nucleus</keyword>
<reference evidence="7" key="1">
    <citation type="submission" date="2021-07" db="EMBL/GenBank/DDBJ databases">
        <authorList>
            <person name="Catto M.A."/>
            <person name="Jacobson A."/>
            <person name="Kennedy G."/>
            <person name="Labadie P."/>
            <person name="Hunt B.G."/>
            <person name="Srinivasan R."/>
        </authorList>
    </citation>
    <scope>NUCLEOTIDE SEQUENCE</scope>
    <source>
        <strain evidence="7">PL_HMW_Pooled</strain>
        <tissue evidence="7">Head</tissue>
    </source>
</reference>
<keyword evidence="6" id="KW-0812">Transmembrane</keyword>
<evidence type="ECO:0000256" key="1">
    <source>
        <dbReference type="ARBA" id="ARBA00004123"/>
    </source>
</evidence>
<evidence type="ECO:0000313" key="7">
    <source>
        <dbReference type="EMBL" id="KAK3908241.1"/>
    </source>
</evidence>
<evidence type="ECO:0000256" key="5">
    <source>
        <dbReference type="SAM" id="MobiDB-lite"/>
    </source>
</evidence>
<feature type="region of interest" description="Disordered" evidence="5">
    <location>
        <begin position="757"/>
        <end position="779"/>
    </location>
</feature>
<comment type="similarity">
    <text evidence="2">Belongs to the RRS1 family.</text>
</comment>
<protein>
    <submittedName>
        <fullName evidence="7">Ribosome biogenesis regulatory protein-like protein</fullName>
    </submittedName>
</protein>
<dbReference type="Pfam" id="PF04939">
    <property type="entry name" value="RRS1"/>
    <property type="match status" value="1"/>
</dbReference>
<dbReference type="GO" id="GO:0005886">
    <property type="term" value="C:plasma membrane"/>
    <property type="evidence" value="ECO:0007669"/>
    <property type="project" value="TreeGrafter"/>
</dbReference>
<dbReference type="GO" id="GO:0060857">
    <property type="term" value="P:establishment of glial blood-brain barrier"/>
    <property type="evidence" value="ECO:0007669"/>
    <property type="project" value="TreeGrafter"/>
</dbReference>
<dbReference type="AlphaFoldDB" id="A0AAE1L668"/>
<reference evidence="7" key="2">
    <citation type="journal article" date="2023" name="BMC Genomics">
        <title>Pest status, molecular evolution, and epigenetic factors derived from the genome assembly of Frankliniella fusca, a thysanopteran phytovirus vector.</title>
        <authorList>
            <person name="Catto M.A."/>
            <person name="Labadie P.E."/>
            <person name="Jacobson A.L."/>
            <person name="Kennedy G.G."/>
            <person name="Srinivasan R."/>
            <person name="Hunt B.G."/>
        </authorList>
    </citation>
    <scope>NUCLEOTIDE SEQUENCE</scope>
    <source>
        <strain evidence="7">PL_HMW_Pooled</strain>
    </source>
</reference>
<keyword evidence="3" id="KW-0690">Ribosome biogenesis</keyword>
<feature type="compositionally biased region" description="Low complexity" evidence="5">
    <location>
        <begin position="336"/>
        <end position="345"/>
    </location>
</feature>
<comment type="subcellular location">
    <subcellularLocation>
        <location evidence="1">Nucleus</location>
    </subcellularLocation>
</comment>
<comment type="caution">
    <text evidence="7">The sequence shown here is derived from an EMBL/GenBank/DDBJ whole genome shotgun (WGS) entry which is preliminary data.</text>
</comment>
<dbReference type="Proteomes" id="UP001219518">
    <property type="component" value="Unassembled WGS sequence"/>
</dbReference>
<dbReference type="PANTHER" id="PTHR36694">
    <property type="entry name" value="PASIFLORA 1, ISOFORM A-RELATED"/>
    <property type="match status" value="1"/>
</dbReference>
<evidence type="ECO:0000256" key="4">
    <source>
        <dbReference type="ARBA" id="ARBA00023242"/>
    </source>
</evidence>
<feature type="transmembrane region" description="Helical" evidence="6">
    <location>
        <begin position="702"/>
        <end position="724"/>
    </location>
</feature>